<accession>A0A0U4WUN9</accession>
<dbReference type="RefSeq" id="WP_096420807.1">
    <property type="nucleotide sequence ID" value="NZ_AP017315.1"/>
</dbReference>
<sequence>MSAAVSVALIVAAFILFACILAGLWRAVAGPTIEDRLTAFVLLGAGGAALFIVLAAIADLPALRDIAIVVVGLATIVAVVFTRRSVR</sequence>
<feature type="transmembrane region" description="Helical" evidence="1">
    <location>
        <begin position="63"/>
        <end position="82"/>
    </location>
</feature>
<reference evidence="3" key="1">
    <citation type="submission" date="2015-12" db="EMBL/GenBank/DDBJ databases">
        <authorList>
            <person name="Shamseldin A."/>
            <person name="Moawad H."/>
            <person name="Abd El-Rahim W.M."/>
            <person name="Sadowsky M.J."/>
        </authorList>
    </citation>
    <scope>NUCLEOTIDE SEQUENCE [LARGE SCALE GENOMIC DNA]</scope>
    <source>
        <strain evidence="3">JAM AC0309</strain>
    </source>
</reference>
<proteinExistence type="predicted"/>
<dbReference type="AlphaFoldDB" id="A0A0U4WUN9"/>
<gene>
    <name evidence="2" type="ORF">MalAC0309_0708</name>
</gene>
<dbReference type="EMBL" id="AP017315">
    <property type="protein sequence ID" value="BAU31576.1"/>
    <property type="molecule type" value="Genomic_DNA"/>
</dbReference>
<keyword evidence="1" id="KW-1133">Transmembrane helix</keyword>
<evidence type="ECO:0000256" key="1">
    <source>
        <dbReference type="SAM" id="Phobius"/>
    </source>
</evidence>
<keyword evidence="1" id="KW-0472">Membrane</keyword>
<dbReference type="KEGG" id="malk:MalAC0309_0708"/>
<name>A0A0U4WUN9_9MICO</name>
<evidence type="ECO:0000313" key="3">
    <source>
        <dbReference type="Proteomes" id="UP000218965"/>
    </source>
</evidence>
<evidence type="ECO:0000313" key="2">
    <source>
        <dbReference type="EMBL" id="BAU31576.1"/>
    </source>
</evidence>
<protein>
    <submittedName>
        <fullName evidence="2">Multisubunit Na+/H+ antiporter MrpF subunit</fullName>
    </submittedName>
</protein>
<feature type="transmembrane region" description="Helical" evidence="1">
    <location>
        <begin position="6"/>
        <end position="25"/>
    </location>
</feature>
<dbReference type="Proteomes" id="UP000218965">
    <property type="component" value="Chromosome"/>
</dbReference>
<feature type="transmembrane region" description="Helical" evidence="1">
    <location>
        <begin position="37"/>
        <end position="57"/>
    </location>
</feature>
<reference evidence="2 3" key="2">
    <citation type="submission" date="2016-01" db="EMBL/GenBank/DDBJ databases">
        <title>Microcella alkaliphila JAM AC0309 whole genome shotgun sequence.</title>
        <authorList>
            <person name="Kurata A."/>
            <person name="Hirose Y."/>
            <person name="Kishimoto N."/>
            <person name="Kobayashi T."/>
        </authorList>
    </citation>
    <scope>NUCLEOTIDE SEQUENCE [LARGE SCALE GENOMIC DNA]</scope>
    <source>
        <strain evidence="2 3">JAM AC0309</strain>
    </source>
</reference>
<keyword evidence="1" id="KW-0812">Transmembrane</keyword>
<organism evidence="2 3">
    <name type="scientific">Microcella alkaliphila</name>
    <dbReference type="NCBI Taxonomy" id="279828"/>
    <lineage>
        <taxon>Bacteria</taxon>
        <taxon>Bacillati</taxon>
        <taxon>Actinomycetota</taxon>
        <taxon>Actinomycetes</taxon>
        <taxon>Micrococcales</taxon>
        <taxon>Microbacteriaceae</taxon>
        <taxon>Microcella</taxon>
    </lineage>
</organism>